<dbReference type="STRING" id="451379.A0A0N5A7P6"/>
<keyword evidence="16" id="KW-1185">Reference proteome</keyword>
<dbReference type="GO" id="GO:0006508">
    <property type="term" value="P:proteolysis"/>
    <property type="evidence" value="ECO:0007669"/>
    <property type="project" value="UniProtKB-KW"/>
</dbReference>
<evidence type="ECO:0000256" key="5">
    <source>
        <dbReference type="ARBA" id="ARBA00022801"/>
    </source>
</evidence>
<dbReference type="GO" id="GO:0070006">
    <property type="term" value="F:metalloaminopeptidase activity"/>
    <property type="evidence" value="ECO:0007669"/>
    <property type="project" value="TreeGrafter"/>
</dbReference>
<dbReference type="InterPro" id="IPR001930">
    <property type="entry name" value="Peptidase_M1"/>
</dbReference>
<dbReference type="Pfam" id="PF11838">
    <property type="entry name" value="ERAP1_C"/>
    <property type="match status" value="1"/>
</dbReference>
<proteinExistence type="inferred from homology"/>
<dbReference type="WBParaSite" id="SMUV_0000005301-mRNA-1">
    <property type="protein sequence ID" value="SMUV_0000005301-mRNA-1"/>
    <property type="gene ID" value="SMUV_0000005301"/>
</dbReference>
<keyword evidence="6 9" id="KW-0862">Zinc</keyword>
<organism evidence="16 17">
    <name type="scientific">Syphacia muris</name>
    <dbReference type="NCBI Taxonomy" id="451379"/>
    <lineage>
        <taxon>Eukaryota</taxon>
        <taxon>Metazoa</taxon>
        <taxon>Ecdysozoa</taxon>
        <taxon>Nematoda</taxon>
        <taxon>Chromadorea</taxon>
        <taxon>Rhabditida</taxon>
        <taxon>Spirurina</taxon>
        <taxon>Oxyuridomorpha</taxon>
        <taxon>Oxyuroidea</taxon>
        <taxon>Oxyuridae</taxon>
        <taxon>Syphacia</taxon>
    </lineage>
</organism>
<feature type="site" description="Transition state stabilizer" evidence="10">
    <location>
        <position position="528"/>
    </location>
</feature>
<keyword evidence="12" id="KW-0812">Transmembrane</keyword>
<dbReference type="GO" id="GO:0016020">
    <property type="term" value="C:membrane"/>
    <property type="evidence" value="ECO:0007669"/>
    <property type="project" value="TreeGrafter"/>
</dbReference>
<keyword evidence="12" id="KW-0472">Membrane</keyword>
<dbReference type="FunFam" id="1.10.390.10:FF:000006">
    <property type="entry name" value="Puromycin-sensitive aminopeptidase"/>
    <property type="match status" value="1"/>
</dbReference>
<dbReference type="InterPro" id="IPR034016">
    <property type="entry name" value="M1_APN-typ"/>
</dbReference>
<dbReference type="GO" id="GO:0043171">
    <property type="term" value="P:peptide catabolic process"/>
    <property type="evidence" value="ECO:0007669"/>
    <property type="project" value="TreeGrafter"/>
</dbReference>
<dbReference type="InterPro" id="IPR045357">
    <property type="entry name" value="Aminopeptidase_N-like_N"/>
</dbReference>
<dbReference type="GO" id="GO:0008270">
    <property type="term" value="F:zinc ion binding"/>
    <property type="evidence" value="ECO:0007669"/>
    <property type="project" value="InterPro"/>
</dbReference>
<dbReference type="InterPro" id="IPR014782">
    <property type="entry name" value="Peptidase_M1_dom"/>
</dbReference>
<feature type="compositionally biased region" description="Polar residues" evidence="11">
    <location>
        <begin position="170"/>
        <end position="183"/>
    </location>
</feature>
<dbReference type="SUPFAM" id="SSF63737">
    <property type="entry name" value="Leukotriene A4 hydrolase N-terminal domain"/>
    <property type="match status" value="1"/>
</dbReference>
<dbReference type="CDD" id="cd09601">
    <property type="entry name" value="M1_APN-Q_like"/>
    <property type="match status" value="1"/>
</dbReference>
<feature type="transmembrane region" description="Helical" evidence="12">
    <location>
        <begin position="35"/>
        <end position="56"/>
    </location>
</feature>
<reference evidence="17" key="1">
    <citation type="submission" date="2017-02" db="UniProtKB">
        <authorList>
            <consortium name="WormBaseParasite"/>
        </authorList>
    </citation>
    <scope>IDENTIFICATION</scope>
</reference>
<dbReference type="Gene3D" id="2.60.40.1730">
    <property type="entry name" value="tricorn interacting facor f3 domain"/>
    <property type="match status" value="1"/>
</dbReference>
<dbReference type="PANTHER" id="PTHR11533:SF301">
    <property type="entry name" value="AMINOPEPTIDASE"/>
    <property type="match status" value="1"/>
</dbReference>
<feature type="domain" description="ERAP1-like C-terminal" evidence="14">
    <location>
        <begin position="711"/>
        <end position="1036"/>
    </location>
</feature>
<evidence type="ECO:0000256" key="3">
    <source>
        <dbReference type="ARBA" id="ARBA00022670"/>
    </source>
</evidence>
<evidence type="ECO:0000256" key="6">
    <source>
        <dbReference type="ARBA" id="ARBA00022833"/>
    </source>
</evidence>
<feature type="binding site" evidence="9">
    <location>
        <position position="445"/>
    </location>
    <ligand>
        <name>Zn(2+)</name>
        <dbReference type="ChEBI" id="CHEBI:29105"/>
        <note>catalytic</note>
    </ligand>
</feature>
<evidence type="ECO:0000313" key="17">
    <source>
        <dbReference type="WBParaSite" id="SMUV_0000005301-mRNA-1"/>
    </source>
</evidence>
<dbReference type="Pfam" id="PF01433">
    <property type="entry name" value="Peptidase_M1"/>
    <property type="match status" value="1"/>
</dbReference>
<evidence type="ECO:0000313" key="16">
    <source>
        <dbReference type="Proteomes" id="UP000046393"/>
    </source>
</evidence>
<evidence type="ECO:0000256" key="2">
    <source>
        <dbReference type="ARBA" id="ARBA00022438"/>
    </source>
</evidence>
<dbReference type="InterPro" id="IPR050344">
    <property type="entry name" value="Peptidase_M1_aminopeptidases"/>
</dbReference>
<dbReference type="PANTHER" id="PTHR11533">
    <property type="entry name" value="PROTEASE M1 ZINC METALLOPROTEASE"/>
    <property type="match status" value="1"/>
</dbReference>
<dbReference type="SUPFAM" id="SSF55486">
    <property type="entry name" value="Metalloproteases ('zincins'), catalytic domain"/>
    <property type="match status" value="1"/>
</dbReference>
<evidence type="ECO:0000256" key="8">
    <source>
        <dbReference type="PIRSR" id="PIRSR634016-1"/>
    </source>
</evidence>
<feature type="domain" description="Aminopeptidase N-like N-terminal" evidence="15">
    <location>
        <begin position="231"/>
        <end position="369"/>
    </location>
</feature>
<dbReference type="Pfam" id="PF17900">
    <property type="entry name" value="Peptidase_M1_N"/>
    <property type="match status" value="1"/>
</dbReference>
<dbReference type="GO" id="GO:0005615">
    <property type="term" value="C:extracellular space"/>
    <property type="evidence" value="ECO:0007669"/>
    <property type="project" value="TreeGrafter"/>
</dbReference>
<keyword evidence="4 9" id="KW-0479">Metal-binding</keyword>
<evidence type="ECO:0000256" key="1">
    <source>
        <dbReference type="ARBA" id="ARBA00010136"/>
    </source>
</evidence>
<feature type="domain" description="Peptidase M1 membrane alanine aminopeptidase" evidence="13">
    <location>
        <begin position="393"/>
        <end position="588"/>
    </location>
</feature>
<feature type="binding site" evidence="9">
    <location>
        <position position="464"/>
    </location>
    <ligand>
        <name>Zn(2+)</name>
        <dbReference type="ChEBI" id="CHEBI:29105"/>
        <note>catalytic</note>
    </ligand>
</feature>
<keyword evidence="7" id="KW-0482">Metalloprotease</keyword>
<dbReference type="AlphaFoldDB" id="A0A0N5A7P6"/>
<dbReference type="Gene3D" id="2.60.40.1910">
    <property type="match status" value="1"/>
</dbReference>
<dbReference type="GO" id="GO:0005737">
    <property type="term" value="C:cytoplasm"/>
    <property type="evidence" value="ECO:0007669"/>
    <property type="project" value="TreeGrafter"/>
</dbReference>
<dbReference type="InterPro" id="IPR024571">
    <property type="entry name" value="ERAP1-like_C_dom"/>
</dbReference>
<evidence type="ECO:0000256" key="11">
    <source>
        <dbReference type="SAM" id="MobiDB-lite"/>
    </source>
</evidence>
<evidence type="ECO:0000256" key="9">
    <source>
        <dbReference type="PIRSR" id="PIRSR634016-3"/>
    </source>
</evidence>
<feature type="binding site" evidence="9">
    <location>
        <position position="441"/>
    </location>
    <ligand>
        <name>Zn(2+)</name>
        <dbReference type="ChEBI" id="CHEBI:29105"/>
        <note>catalytic</note>
    </ligand>
</feature>
<dbReference type="InterPro" id="IPR042097">
    <property type="entry name" value="Aminopeptidase_N-like_N_sf"/>
</dbReference>
<evidence type="ECO:0000256" key="12">
    <source>
        <dbReference type="SAM" id="Phobius"/>
    </source>
</evidence>
<evidence type="ECO:0000256" key="10">
    <source>
        <dbReference type="PIRSR" id="PIRSR634016-4"/>
    </source>
</evidence>
<dbReference type="PRINTS" id="PR00756">
    <property type="entry name" value="ALADIPTASE"/>
</dbReference>
<feature type="compositionally biased region" description="Basic and acidic residues" evidence="11">
    <location>
        <begin position="204"/>
        <end position="233"/>
    </location>
</feature>
<evidence type="ECO:0000259" key="15">
    <source>
        <dbReference type="Pfam" id="PF17900"/>
    </source>
</evidence>
<name>A0A0N5A7P6_9BILA</name>
<comment type="similarity">
    <text evidence="1">Belongs to the peptidase M1 family.</text>
</comment>
<evidence type="ECO:0000256" key="7">
    <source>
        <dbReference type="ARBA" id="ARBA00023049"/>
    </source>
</evidence>
<sequence>MGNVSAKNSVTPATSSKNIELKRGDGRINCSKSSALLLFLIAVAAVILTAFVTYWITKGIYDHSAEFHPFVAEEQYETSTVSQQERFNEDEDTNSPTAEELRLPRTLFPLWYNVTFKIEPEKNLTFEAAMIMKFKANETTDKIVLNSLKLTYPETNKIKITTDIRKNQGKQEQNSNESGNLAVNSVRMRHRRSDNSTEDFIESGSEKETKTKIDEKQSNRTENKNLQKADEGRTAAKAQVKSIVINETVEMVTFELTDKLEKGETYYIVIYYSGIIGNKLAGLYLSRYLDDNGNERLLAATQMEPTDARRMVPCFDEPDFKAVWKVRVIHPKGTKAISNGIEIKNAVSTDKSDWVLTSFQESLPMSSYLLAILVSDFDYNEGKTSRGTRFYATKDLVALPDFAAGAMENWGLITYRERALLYDERLYTPFNKLRVALVIAHELSHQWFGNLVTMKWWNDLWLNEGFATFMEYKGADAISKGNFRMSEYFLIDALQAALQRDARASSHPLIFNIAKAEDVSEAFDDISYEKGGSIINMVQNIMGKENFKKGLNVRTSIFNLIYLESHKYGNAAHKDLWAALNEAISDDILAWDGSKLDIGDFAAKWTEQMGYPVVEMKRIDEKQIELHQRRFKLDDNALEKEKYRNAKYCNSVHFEILISPFGRYKYDIPLWYSIDGEKKPMTWLHECKLAKKRELVLIVTVTLDVNPNQVFVLNTESQGFYRVNYNKECWEKIISQLMTNCTQMLVKVIMIQYIILFLAIDARSRARIIDDAFALAEAGHLPYYVTLNITQYLKKETELLPWTVALSGFGMILRKFGDEPEVQFVREYVKDLVEPLYNRIDWTKLAQSYMNDEAFFQSELEIGIIRRLFNIRDINCTEKMYEMFKTDLVEACQNTSAQASECSRVPIPVRGLVYCEGVRDGAERNYELMLDLYKRERVQVERERILSAMACSRDSVTLKNLMDLASNLNDTTIRLQDAPSVFNYISYGSVGTKIIFDYFQDNWPRLYNELKDQQTLLRRIISASLNLYNEREIIELQNVLIIKMPSKFLSLSFYKILLKSTETRPGDWISSILDWRLRELISSQFTLWVDRHFQSLTEWFQKQNELRKNS</sequence>
<keyword evidence="12" id="KW-1133">Transmembrane helix</keyword>
<feature type="active site" description="Proton acceptor" evidence="8">
    <location>
        <position position="442"/>
    </location>
</feature>
<evidence type="ECO:0000259" key="13">
    <source>
        <dbReference type="Pfam" id="PF01433"/>
    </source>
</evidence>
<dbReference type="Gene3D" id="1.10.390.10">
    <property type="entry name" value="Neutral Protease Domain 2"/>
    <property type="match status" value="1"/>
</dbReference>
<protein>
    <submittedName>
        <fullName evidence="17">Aminopeptidase</fullName>
    </submittedName>
</protein>
<keyword evidence="2" id="KW-0031">Aminopeptidase</keyword>
<accession>A0A0N5A7P6</accession>
<evidence type="ECO:0000256" key="4">
    <source>
        <dbReference type="ARBA" id="ARBA00022723"/>
    </source>
</evidence>
<dbReference type="InterPro" id="IPR027268">
    <property type="entry name" value="Peptidase_M4/M1_CTD_sf"/>
</dbReference>
<feature type="region of interest" description="Disordered" evidence="11">
    <location>
        <begin position="163"/>
        <end position="233"/>
    </location>
</feature>
<comment type="cofactor">
    <cofactor evidence="9">
        <name>Zn(2+)</name>
        <dbReference type="ChEBI" id="CHEBI:29105"/>
    </cofactor>
    <text evidence="9">Binds 1 zinc ion per subunit.</text>
</comment>
<evidence type="ECO:0000259" key="14">
    <source>
        <dbReference type="Pfam" id="PF11838"/>
    </source>
</evidence>
<dbReference type="Proteomes" id="UP000046393">
    <property type="component" value="Unplaced"/>
</dbReference>
<dbReference type="GO" id="GO:0042277">
    <property type="term" value="F:peptide binding"/>
    <property type="evidence" value="ECO:0007669"/>
    <property type="project" value="TreeGrafter"/>
</dbReference>
<keyword evidence="5" id="KW-0378">Hydrolase</keyword>
<dbReference type="Gene3D" id="1.25.50.20">
    <property type="match status" value="1"/>
</dbReference>
<keyword evidence="3" id="KW-0645">Protease</keyword>